<dbReference type="Pfam" id="PF12799">
    <property type="entry name" value="LRR_4"/>
    <property type="match status" value="1"/>
</dbReference>
<dbReference type="PANTHER" id="PTHR45973:SF9">
    <property type="entry name" value="LEUCINE-RICH REPEAT-CONTAINING PROTEIN 46"/>
    <property type="match status" value="1"/>
</dbReference>
<dbReference type="PANTHER" id="PTHR45973">
    <property type="entry name" value="PROTEIN PHOSPHATASE 1 REGULATORY SUBUNIT SDS22-RELATED"/>
    <property type="match status" value="1"/>
</dbReference>
<organism evidence="7 8">
    <name type="scientific">Diploscapter pachys</name>
    <dbReference type="NCBI Taxonomy" id="2018661"/>
    <lineage>
        <taxon>Eukaryota</taxon>
        <taxon>Metazoa</taxon>
        <taxon>Ecdysozoa</taxon>
        <taxon>Nematoda</taxon>
        <taxon>Chromadorea</taxon>
        <taxon>Rhabditida</taxon>
        <taxon>Rhabditina</taxon>
        <taxon>Rhabditomorpha</taxon>
        <taxon>Rhabditoidea</taxon>
        <taxon>Rhabditidae</taxon>
        <taxon>Diploscapter</taxon>
    </lineage>
</organism>
<protein>
    <recommendedName>
        <fullName evidence="9">Dynein assembly factor 1, axonemal homolog</fullName>
    </recommendedName>
</protein>
<comment type="caution">
    <text evidence="7">The sequence shown here is derived from an EMBL/GenBank/DDBJ whole genome shotgun (WGS) entry which is preliminary data.</text>
</comment>
<dbReference type="AlphaFoldDB" id="A0A2A2J3N3"/>
<dbReference type="Proteomes" id="UP000218231">
    <property type="component" value="Unassembled WGS sequence"/>
</dbReference>
<sequence length="285" mass="32906">MVQAEIVLSNDGSGKLEKEIRDIEVDESTEVLDFTRRRILRVWHFEPCQNLRSLTMRWNLIKKIENLDCLGSTLTKLNLYDNQLTELEYLELGDNRIKKIGGLENNIKLKQLFLGANQIRKIEGLNGHLDLYELSMPGNAITEIEGLENLPKLRFLSIAQNGIRVVKGLENQSELINLDLNDNLIEKLENLDQLQSLTDLMIRKNKISDWQNVKVLQSLKKLNAIVLEMNPIYSSEHFYKNRIREILPNVCFIDGLPVGWVSGDPYQPLPASFYSIFESRNIERV</sequence>
<dbReference type="SMART" id="SM00365">
    <property type="entry name" value="LRR_SD22"/>
    <property type="match status" value="7"/>
</dbReference>
<dbReference type="InterPro" id="IPR025875">
    <property type="entry name" value="Leu-rich_rpt_4"/>
</dbReference>
<keyword evidence="6" id="KW-0966">Cell projection</keyword>
<evidence type="ECO:0000313" key="8">
    <source>
        <dbReference type="Proteomes" id="UP000218231"/>
    </source>
</evidence>
<keyword evidence="3" id="KW-0433">Leucine-rich repeat</keyword>
<gene>
    <name evidence="7" type="ORF">WR25_15508</name>
</gene>
<comment type="subcellular location">
    <subcellularLocation>
        <location evidence="1">Cell projection</location>
        <location evidence="1">Cilium</location>
    </subcellularLocation>
</comment>
<dbReference type="InterPro" id="IPR050576">
    <property type="entry name" value="Cilia_flagella_integrity"/>
</dbReference>
<keyword evidence="5" id="KW-0969">Cilium</keyword>
<dbReference type="STRING" id="2018661.A0A2A2J3N3"/>
<evidence type="ECO:0000256" key="2">
    <source>
        <dbReference type="ARBA" id="ARBA00006453"/>
    </source>
</evidence>
<evidence type="ECO:0000256" key="5">
    <source>
        <dbReference type="ARBA" id="ARBA00023069"/>
    </source>
</evidence>
<evidence type="ECO:0000256" key="3">
    <source>
        <dbReference type="ARBA" id="ARBA00022614"/>
    </source>
</evidence>
<evidence type="ECO:0000256" key="6">
    <source>
        <dbReference type="ARBA" id="ARBA00023273"/>
    </source>
</evidence>
<evidence type="ECO:0008006" key="9">
    <source>
        <dbReference type="Google" id="ProtNLM"/>
    </source>
</evidence>
<keyword evidence="4" id="KW-0677">Repeat</keyword>
<evidence type="ECO:0000256" key="1">
    <source>
        <dbReference type="ARBA" id="ARBA00004138"/>
    </source>
</evidence>
<dbReference type="SUPFAM" id="SSF52058">
    <property type="entry name" value="L domain-like"/>
    <property type="match status" value="1"/>
</dbReference>
<evidence type="ECO:0000256" key="4">
    <source>
        <dbReference type="ARBA" id="ARBA00022737"/>
    </source>
</evidence>
<evidence type="ECO:0000313" key="7">
    <source>
        <dbReference type="EMBL" id="PAV56408.1"/>
    </source>
</evidence>
<dbReference type="GO" id="GO:0005929">
    <property type="term" value="C:cilium"/>
    <property type="evidence" value="ECO:0007669"/>
    <property type="project" value="UniProtKB-SubCell"/>
</dbReference>
<dbReference type="OrthoDB" id="7451790at2759"/>
<dbReference type="PROSITE" id="PS51450">
    <property type="entry name" value="LRR"/>
    <property type="match status" value="5"/>
</dbReference>
<proteinExistence type="inferred from homology"/>
<dbReference type="InterPro" id="IPR032675">
    <property type="entry name" value="LRR_dom_sf"/>
</dbReference>
<dbReference type="Gene3D" id="3.80.10.10">
    <property type="entry name" value="Ribonuclease Inhibitor"/>
    <property type="match status" value="3"/>
</dbReference>
<name>A0A2A2J3N3_9BILA</name>
<dbReference type="EMBL" id="LIAE01010705">
    <property type="protein sequence ID" value="PAV56408.1"/>
    <property type="molecule type" value="Genomic_DNA"/>
</dbReference>
<reference evidence="7 8" key="1">
    <citation type="journal article" date="2017" name="Curr. Biol.">
        <title>Genome architecture and evolution of a unichromosomal asexual nematode.</title>
        <authorList>
            <person name="Fradin H."/>
            <person name="Zegar C."/>
            <person name="Gutwein M."/>
            <person name="Lucas J."/>
            <person name="Kovtun M."/>
            <person name="Corcoran D."/>
            <person name="Baugh L.R."/>
            <person name="Kiontke K."/>
            <person name="Gunsalus K."/>
            <person name="Fitch D.H."/>
            <person name="Piano F."/>
        </authorList>
    </citation>
    <scope>NUCLEOTIDE SEQUENCE [LARGE SCALE GENOMIC DNA]</scope>
    <source>
        <strain evidence="7">PF1309</strain>
    </source>
</reference>
<accession>A0A2A2J3N3</accession>
<keyword evidence="8" id="KW-1185">Reference proteome</keyword>
<comment type="similarity">
    <text evidence="2">Belongs to the DNAAF1 family.</text>
</comment>
<dbReference type="InterPro" id="IPR001611">
    <property type="entry name" value="Leu-rich_rpt"/>
</dbReference>